<organism evidence="3 5">
    <name type="scientific">Alteromonas australica</name>
    <dbReference type="NCBI Taxonomy" id="589873"/>
    <lineage>
        <taxon>Bacteria</taxon>
        <taxon>Pseudomonadati</taxon>
        <taxon>Pseudomonadota</taxon>
        <taxon>Gammaproteobacteria</taxon>
        <taxon>Alteromonadales</taxon>
        <taxon>Alteromonadaceae</taxon>
        <taxon>Alteromonas/Salinimonas group</taxon>
        <taxon>Alteromonas</taxon>
    </lineage>
</organism>
<comment type="caution">
    <text evidence="3">The sequence shown here is derived from an EMBL/GenBank/DDBJ whole genome shotgun (WGS) entry which is preliminary data.</text>
</comment>
<comment type="similarity">
    <text evidence="1">Belongs to the short-chain dehydrogenases/reductases (SDR) family.</text>
</comment>
<dbReference type="PRINTS" id="PR00081">
    <property type="entry name" value="GDHRDH"/>
</dbReference>
<protein>
    <submittedName>
        <fullName evidence="3">3-oxoacyl-ACP reductase</fullName>
    </submittedName>
</protein>
<dbReference type="InterPro" id="IPR020904">
    <property type="entry name" value="Sc_DH/Rdtase_CS"/>
</dbReference>
<dbReference type="NCBIfam" id="NF005559">
    <property type="entry name" value="PRK07231.1"/>
    <property type="match status" value="1"/>
</dbReference>
<dbReference type="SUPFAM" id="SSF51735">
    <property type="entry name" value="NAD(P)-binding Rossmann-fold domains"/>
    <property type="match status" value="1"/>
</dbReference>
<dbReference type="EMBL" id="DNAN01000036">
    <property type="protein sequence ID" value="HAW74298.1"/>
    <property type="molecule type" value="Genomic_DNA"/>
</dbReference>
<reference evidence="4 5" key="1">
    <citation type="journal article" date="2018" name="Nat. Biotechnol.">
        <title>A standardized bacterial taxonomy based on genome phylogeny substantially revises the tree of life.</title>
        <authorList>
            <person name="Parks D.H."/>
            <person name="Chuvochina M."/>
            <person name="Waite D.W."/>
            <person name="Rinke C."/>
            <person name="Skarshewski A."/>
            <person name="Chaumeil P.A."/>
            <person name="Hugenholtz P."/>
        </authorList>
    </citation>
    <scope>NUCLEOTIDE SEQUENCE [LARGE SCALE GENOMIC DNA]</scope>
    <source>
        <strain evidence="3">UBA11621</strain>
        <strain evidence="2">UBA11978</strain>
    </source>
</reference>
<dbReference type="PROSITE" id="PS00061">
    <property type="entry name" value="ADH_SHORT"/>
    <property type="match status" value="1"/>
</dbReference>
<proteinExistence type="inferred from homology"/>
<dbReference type="Gene3D" id="3.40.50.720">
    <property type="entry name" value="NAD(P)-binding Rossmann-like Domain"/>
    <property type="match status" value="1"/>
</dbReference>
<dbReference type="GO" id="GO:0016616">
    <property type="term" value="F:oxidoreductase activity, acting on the CH-OH group of donors, NAD or NADP as acceptor"/>
    <property type="evidence" value="ECO:0007669"/>
    <property type="project" value="TreeGrafter"/>
</dbReference>
<evidence type="ECO:0000313" key="5">
    <source>
        <dbReference type="Proteomes" id="UP000264779"/>
    </source>
</evidence>
<dbReference type="AlphaFoldDB" id="A0A358DUU7"/>
<dbReference type="RefSeq" id="WP_272965357.1">
    <property type="nucleotide sequence ID" value="NZ_CALBIY010000089.1"/>
</dbReference>
<dbReference type="PRINTS" id="PR00080">
    <property type="entry name" value="SDRFAMILY"/>
</dbReference>
<dbReference type="InterPro" id="IPR036291">
    <property type="entry name" value="NAD(P)-bd_dom_sf"/>
</dbReference>
<gene>
    <name evidence="2" type="ORF">DCW74_01010</name>
    <name evidence="3" type="ORF">DEB45_01850</name>
</gene>
<evidence type="ECO:0000313" key="3">
    <source>
        <dbReference type="EMBL" id="HBU49977.1"/>
    </source>
</evidence>
<sequence length="254" mass="26679">MDSLLDFSDHVVLITGAGSGFGRLLAQGLALRGAKLVLSDINEHALTEVRHSLASSCDAITLAGDIALESVNQSLVDAAVNQFGRLDIAVNNAGIAHQPAPVHQMTEDIIDRQFAVNVKGVMFGMKYQIPVMLAQKQGHIMNVSSLAGLGGAPKGAAYAAAKHAVAGVTRTAAVEYGRKNVRVNAICPFYSPTNILNVDGYNTPEAQAQLGMGSPMKRLADPQEIVNTMLLLLSPGNSYMNGQTIAVDGGVTAW</sequence>
<dbReference type="Pfam" id="PF13561">
    <property type="entry name" value="adh_short_C2"/>
    <property type="match status" value="1"/>
</dbReference>
<dbReference type="FunFam" id="3.40.50.720:FF:000084">
    <property type="entry name" value="Short-chain dehydrogenase reductase"/>
    <property type="match status" value="1"/>
</dbReference>
<accession>A0A358DUU7</accession>
<name>A0A358DUU7_9ALTE</name>
<dbReference type="Proteomes" id="UP000263517">
    <property type="component" value="Unassembled WGS sequence"/>
</dbReference>
<evidence type="ECO:0000313" key="2">
    <source>
        <dbReference type="EMBL" id="HAW74298.1"/>
    </source>
</evidence>
<dbReference type="PANTHER" id="PTHR42760">
    <property type="entry name" value="SHORT-CHAIN DEHYDROGENASES/REDUCTASES FAMILY MEMBER"/>
    <property type="match status" value="1"/>
</dbReference>
<dbReference type="EMBL" id="DONK01000028">
    <property type="protein sequence ID" value="HBU49977.1"/>
    <property type="molecule type" value="Genomic_DNA"/>
</dbReference>
<dbReference type="InterPro" id="IPR002347">
    <property type="entry name" value="SDR_fam"/>
</dbReference>
<dbReference type="Proteomes" id="UP000264779">
    <property type="component" value="Unassembled WGS sequence"/>
</dbReference>
<evidence type="ECO:0000313" key="4">
    <source>
        <dbReference type="Proteomes" id="UP000263517"/>
    </source>
</evidence>
<evidence type="ECO:0000256" key="1">
    <source>
        <dbReference type="ARBA" id="ARBA00006484"/>
    </source>
</evidence>
<dbReference type="STRING" id="589873.EP12_08755"/>